<feature type="compositionally biased region" description="Low complexity" evidence="1">
    <location>
        <begin position="128"/>
        <end position="151"/>
    </location>
</feature>
<feature type="compositionally biased region" description="Basic and acidic residues" evidence="1">
    <location>
        <begin position="176"/>
        <end position="201"/>
    </location>
</feature>
<feature type="compositionally biased region" description="Polar residues" evidence="1">
    <location>
        <begin position="213"/>
        <end position="224"/>
    </location>
</feature>
<name>A0A0A9DDD1_ARUDO</name>
<feature type="compositionally biased region" description="Polar residues" evidence="1">
    <location>
        <begin position="116"/>
        <end position="126"/>
    </location>
</feature>
<feature type="compositionally biased region" description="Basic and acidic residues" evidence="1">
    <location>
        <begin position="59"/>
        <end position="71"/>
    </location>
</feature>
<organism evidence="2">
    <name type="scientific">Arundo donax</name>
    <name type="common">Giant reed</name>
    <name type="synonym">Donax arundinaceus</name>
    <dbReference type="NCBI Taxonomy" id="35708"/>
    <lineage>
        <taxon>Eukaryota</taxon>
        <taxon>Viridiplantae</taxon>
        <taxon>Streptophyta</taxon>
        <taxon>Embryophyta</taxon>
        <taxon>Tracheophyta</taxon>
        <taxon>Spermatophyta</taxon>
        <taxon>Magnoliopsida</taxon>
        <taxon>Liliopsida</taxon>
        <taxon>Poales</taxon>
        <taxon>Poaceae</taxon>
        <taxon>PACMAD clade</taxon>
        <taxon>Arundinoideae</taxon>
        <taxon>Arundineae</taxon>
        <taxon>Arundo</taxon>
    </lineage>
</organism>
<reference evidence="2" key="1">
    <citation type="submission" date="2014-09" db="EMBL/GenBank/DDBJ databases">
        <authorList>
            <person name="Magalhaes I.L.F."/>
            <person name="Oliveira U."/>
            <person name="Santos F.R."/>
            <person name="Vidigal T.H.D.A."/>
            <person name="Brescovit A.D."/>
            <person name="Santos A.J."/>
        </authorList>
    </citation>
    <scope>NUCLEOTIDE SEQUENCE</scope>
    <source>
        <tissue evidence="2">Shoot tissue taken approximately 20 cm above the soil surface</tissue>
    </source>
</reference>
<evidence type="ECO:0000256" key="1">
    <source>
        <dbReference type="SAM" id="MobiDB-lite"/>
    </source>
</evidence>
<sequence length="231" mass="25611">MPYRGAPYGPGNRPKPAGPLGYERGFVDNPYHAHMSRRVPNPHPQFFGDAQANRQPVRLLERPNSRTHDAGIHSSMSKLTIQEGPRPQQNNRMQNSGYWPNQPHPNHYAGFPPQRPVQNASFTPQRPVQAAGFPQQQPVQAAGFQQQRPLNGIPPPLPPSNWIGKQPSGGRTGVHAKQDPKAAPDRQPKQDDPRSQHDKRQQATKVVYRVKTQAANGNGLSESGNQDEHAT</sequence>
<reference evidence="2" key="2">
    <citation type="journal article" date="2015" name="Data Brief">
        <title>Shoot transcriptome of the giant reed, Arundo donax.</title>
        <authorList>
            <person name="Barrero R.A."/>
            <person name="Guerrero F.D."/>
            <person name="Moolhuijzen P."/>
            <person name="Goolsby J.A."/>
            <person name="Tidwell J."/>
            <person name="Bellgard S.E."/>
            <person name="Bellgard M.I."/>
        </authorList>
    </citation>
    <scope>NUCLEOTIDE SEQUENCE</scope>
    <source>
        <tissue evidence="2">Shoot tissue taken approximately 20 cm above the soil surface</tissue>
    </source>
</reference>
<dbReference type="EMBL" id="GBRH01213207">
    <property type="protein sequence ID" value="JAD84688.1"/>
    <property type="molecule type" value="Transcribed_RNA"/>
</dbReference>
<dbReference type="AlphaFoldDB" id="A0A0A9DDD1"/>
<accession>A0A0A9DDD1</accession>
<feature type="region of interest" description="Disordered" evidence="1">
    <location>
        <begin position="1"/>
        <end position="231"/>
    </location>
</feature>
<feature type="compositionally biased region" description="Polar residues" evidence="1">
    <location>
        <begin position="87"/>
        <end position="99"/>
    </location>
</feature>
<protein>
    <submittedName>
        <fullName evidence="2">Uncharacterized protein</fullName>
    </submittedName>
</protein>
<evidence type="ECO:0000313" key="2">
    <source>
        <dbReference type="EMBL" id="JAD84688.1"/>
    </source>
</evidence>
<proteinExistence type="predicted"/>